<reference evidence="2 3" key="1">
    <citation type="journal article" date="2015" name="Genome Announc.">
        <title>Draft Genome Sequence of the Thermophile Thermus filiformis ATCC 43280, Producer of Carotenoid-(Di)glucoside-Branched Fatty Acid (Di)esters and Source of Hyperthermostable Enzymes of Biotechnological Interest.</title>
        <authorList>
            <person name="Mandelli F."/>
            <person name="Oliveira Ramires B."/>
            <person name="Couger M.B."/>
            <person name="Paixao D.A."/>
            <person name="Camilo C.M."/>
            <person name="Polikarpov I."/>
            <person name="Prade R."/>
            <person name="Riano-Pachon D.M."/>
            <person name="Squina F.M."/>
        </authorList>
    </citation>
    <scope>NUCLEOTIDE SEQUENCE [LARGE SCALE GENOMIC DNA]</scope>
    <source>
        <strain evidence="2 3">ATCC 43280</strain>
    </source>
</reference>
<dbReference type="PATRIC" id="fig|276.5.peg.2111"/>
<gene>
    <name evidence="2" type="ORF">THFILI_01730</name>
</gene>
<dbReference type="EMBL" id="JPSL02000036">
    <property type="protein sequence ID" value="KGQ21093.1"/>
    <property type="molecule type" value="Genomic_DNA"/>
</dbReference>
<dbReference type="InterPro" id="IPR000182">
    <property type="entry name" value="GNAT_dom"/>
</dbReference>
<feature type="domain" description="N-acetyltransferase" evidence="1">
    <location>
        <begin position="16"/>
        <end position="218"/>
    </location>
</feature>
<keyword evidence="3" id="KW-1185">Reference proteome</keyword>
<dbReference type="SUPFAM" id="SSF55729">
    <property type="entry name" value="Acyl-CoA N-acyltransferases (Nat)"/>
    <property type="match status" value="1"/>
</dbReference>
<accession>A0A0A2WMS8</accession>
<dbReference type="Proteomes" id="UP000030364">
    <property type="component" value="Unassembled WGS sequence"/>
</dbReference>
<organism evidence="2 3">
    <name type="scientific">Thermus filiformis</name>
    <dbReference type="NCBI Taxonomy" id="276"/>
    <lineage>
        <taxon>Bacteria</taxon>
        <taxon>Thermotogati</taxon>
        <taxon>Deinococcota</taxon>
        <taxon>Deinococci</taxon>
        <taxon>Thermales</taxon>
        <taxon>Thermaceae</taxon>
        <taxon>Thermus</taxon>
    </lineage>
</organism>
<evidence type="ECO:0000313" key="3">
    <source>
        <dbReference type="Proteomes" id="UP000030364"/>
    </source>
</evidence>
<evidence type="ECO:0000313" key="2">
    <source>
        <dbReference type="EMBL" id="KGQ21093.1"/>
    </source>
</evidence>
<proteinExistence type="predicted"/>
<sequence>MHAWPEPLLLSEDGRFAVVQSQPWMAEALEAIQEASFPTLSREERMTREHYLSHMRVFPEGQHAVVELATGKVVACSTDFRTRVDFHHYQHRYLEAVAGNWLTRHDPQGDWLYGADIGVLPEYRGLGLSRLLYQARQDLVRRLGLKGHVAGSMPKGYHLYAQTLPIEEYVHRVVRGELTDPVLSVQLRRGYRVYGIIPDYLEDPSCANYGVFVVWRNPEVGW</sequence>
<dbReference type="STRING" id="276.THFILI_01730"/>
<dbReference type="OrthoDB" id="9811121at2"/>
<dbReference type="InterPro" id="IPR016181">
    <property type="entry name" value="Acyl_CoA_acyltransferase"/>
</dbReference>
<dbReference type="Pfam" id="PF00583">
    <property type="entry name" value="Acetyltransf_1"/>
    <property type="match status" value="1"/>
</dbReference>
<evidence type="ECO:0000259" key="1">
    <source>
        <dbReference type="PROSITE" id="PS51186"/>
    </source>
</evidence>
<dbReference type="AlphaFoldDB" id="A0A0A2WMS8"/>
<protein>
    <submittedName>
        <fullName evidence="2">Nitrilase</fullName>
    </submittedName>
</protein>
<dbReference type="CDD" id="cd04301">
    <property type="entry name" value="NAT_SF"/>
    <property type="match status" value="1"/>
</dbReference>
<dbReference type="PROSITE" id="PS51186">
    <property type="entry name" value="GNAT"/>
    <property type="match status" value="1"/>
</dbReference>
<dbReference type="RefSeq" id="WP_038066991.1">
    <property type="nucleotide sequence ID" value="NZ_JPSL02000036.1"/>
</dbReference>
<comment type="caution">
    <text evidence="2">The sequence shown here is derived from an EMBL/GenBank/DDBJ whole genome shotgun (WGS) entry which is preliminary data.</text>
</comment>
<dbReference type="GO" id="GO:0016747">
    <property type="term" value="F:acyltransferase activity, transferring groups other than amino-acyl groups"/>
    <property type="evidence" value="ECO:0007669"/>
    <property type="project" value="InterPro"/>
</dbReference>
<dbReference type="Gene3D" id="3.40.630.30">
    <property type="match status" value="1"/>
</dbReference>
<name>A0A0A2WMS8_THEFI</name>